<feature type="region of interest" description="Disordered" evidence="1">
    <location>
        <begin position="8"/>
        <end position="27"/>
    </location>
</feature>
<organism evidence="2 3">
    <name type="scientific">Molossus molossus</name>
    <name type="common">Pallas' mastiff bat</name>
    <name type="synonym">Vespertilio molossus</name>
    <dbReference type="NCBI Taxonomy" id="27622"/>
    <lineage>
        <taxon>Eukaryota</taxon>
        <taxon>Metazoa</taxon>
        <taxon>Chordata</taxon>
        <taxon>Craniata</taxon>
        <taxon>Vertebrata</taxon>
        <taxon>Euteleostomi</taxon>
        <taxon>Mammalia</taxon>
        <taxon>Eutheria</taxon>
        <taxon>Laurasiatheria</taxon>
        <taxon>Chiroptera</taxon>
        <taxon>Yangochiroptera</taxon>
        <taxon>Molossidae</taxon>
        <taxon>Molossus</taxon>
    </lineage>
</organism>
<reference evidence="2 3" key="1">
    <citation type="journal article" date="2020" name="Nature">
        <title>Six reference-quality genomes reveal evolution of bat adaptations.</title>
        <authorList>
            <person name="Jebb D."/>
            <person name="Huang Z."/>
            <person name="Pippel M."/>
            <person name="Hughes G.M."/>
            <person name="Lavrichenko K."/>
            <person name="Devanna P."/>
            <person name="Winkler S."/>
            <person name="Jermiin L.S."/>
            <person name="Skirmuntt E.C."/>
            <person name="Katzourakis A."/>
            <person name="Burkitt-Gray L."/>
            <person name="Ray D.A."/>
            <person name="Sullivan K.A.M."/>
            <person name="Roscito J.G."/>
            <person name="Kirilenko B.M."/>
            <person name="Davalos L.M."/>
            <person name="Corthals A.P."/>
            <person name="Power M.L."/>
            <person name="Jones G."/>
            <person name="Ransome R.D."/>
            <person name="Dechmann D.K.N."/>
            <person name="Locatelli A.G."/>
            <person name="Puechmaille S.J."/>
            <person name="Fedrigo O."/>
            <person name="Jarvis E.D."/>
            <person name="Hiller M."/>
            <person name="Vernes S.C."/>
            <person name="Myers E.W."/>
            <person name="Teeling E.C."/>
        </authorList>
    </citation>
    <scope>NUCLEOTIDE SEQUENCE [LARGE SCALE GENOMIC DNA]</scope>
    <source>
        <strain evidence="2">MMolMol1</strain>
        <tissue evidence="2">Muscle</tissue>
    </source>
</reference>
<evidence type="ECO:0000256" key="1">
    <source>
        <dbReference type="SAM" id="MobiDB-lite"/>
    </source>
</evidence>
<name>A0A7J8GRA8_MOLMO</name>
<keyword evidence="3" id="KW-1185">Reference proteome</keyword>
<gene>
    <name evidence="2" type="ORF">HJG59_011253</name>
</gene>
<accession>A0A7J8GRA8</accession>
<evidence type="ECO:0000313" key="2">
    <source>
        <dbReference type="EMBL" id="KAF6462195.1"/>
    </source>
</evidence>
<proteinExistence type="predicted"/>
<dbReference type="InParanoid" id="A0A7J8GRA8"/>
<comment type="caution">
    <text evidence="2">The sequence shown here is derived from an EMBL/GenBank/DDBJ whole genome shotgun (WGS) entry which is preliminary data.</text>
</comment>
<protein>
    <submittedName>
        <fullName evidence="2">Uncharacterized protein</fullName>
    </submittedName>
</protein>
<evidence type="ECO:0000313" key="3">
    <source>
        <dbReference type="Proteomes" id="UP000550707"/>
    </source>
</evidence>
<dbReference type="AlphaFoldDB" id="A0A7J8GRA8"/>
<sequence length="147" mass="16169">MLYLGIHQPSLLPPSSPSRHSHQTAEGASSLLEVRTLALAGLAQRLERQLRSRETRVRFPLRARTSVAVCPRPWLDCAGVSHSMRPFHVDVSLSLSSSLSLPLCLNKKNGKMSSGEDKKKIIEVRTLSSKTLKLLGQGWGMSSPRAM</sequence>
<dbReference type="EMBL" id="JACASF010000008">
    <property type="protein sequence ID" value="KAF6462195.1"/>
    <property type="molecule type" value="Genomic_DNA"/>
</dbReference>
<dbReference type="Proteomes" id="UP000550707">
    <property type="component" value="Unassembled WGS sequence"/>
</dbReference>